<dbReference type="InterPro" id="IPR039420">
    <property type="entry name" value="WalR-like"/>
</dbReference>
<comment type="subcellular location">
    <subcellularLocation>
        <location evidence="1">Cytoplasm</location>
    </subcellularLocation>
</comment>
<dbReference type="GO" id="GO:0032993">
    <property type="term" value="C:protein-DNA complex"/>
    <property type="evidence" value="ECO:0007669"/>
    <property type="project" value="TreeGrafter"/>
</dbReference>
<evidence type="ECO:0000256" key="2">
    <source>
        <dbReference type="ARBA" id="ARBA00022490"/>
    </source>
</evidence>
<feature type="domain" description="Response regulatory" evidence="10">
    <location>
        <begin position="3"/>
        <end position="116"/>
    </location>
</feature>
<dbReference type="SMART" id="SM00862">
    <property type="entry name" value="Trans_reg_C"/>
    <property type="match status" value="1"/>
</dbReference>
<sequence>MYRILLVEDDERIASLLGGHLQKYGYEVKIAEQLNDIKLEFAEMKPDLVLLDINLPFFDGFYWCRQIRTISNAPIIFISARTDELNQVMAIENGGDDYITKPFHLEVVMAKIKSVLRRTYGEYSPSLPQESRIVELGGLTIYPDQNEAEWNSVRILFSQKEFQLLSIFVREHKKIVSRDELLEALWDDVDFVDDNTLTVNVNRLRRKLENAGLKDCISTIRGQGYQFQVNRKDEAEC</sequence>
<accession>A0A0D1KHW7</accession>
<evidence type="ECO:0000256" key="7">
    <source>
        <dbReference type="ARBA" id="ARBA00023163"/>
    </source>
</evidence>
<evidence type="ECO:0000256" key="9">
    <source>
        <dbReference type="PROSITE-ProRule" id="PRU01091"/>
    </source>
</evidence>
<dbReference type="RefSeq" id="WP_003228163.1">
    <property type="nucleotide sequence ID" value="NZ_BSEE01000003.1"/>
</dbReference>
<dbReference type="EMBL" id="JXBC01000013">
    <property type="protein sequence ID" value="KIU05757.1"/>
    <property type="molecule type" value="Genomic_DNA"/>
</dbReference>
<reference evidence="13" key="2">
    <citation type="submission" date="2023-03" db="EMBL/GenBank/DDBJ databases">
        <title>Complete genome sequences of 52 Bacillus and Priestia strains isolated from West-African fermentations and 26 reference strains from the DSMZ collection.</title>
        <authorList>
            <person name="Wiedenbein E.S."/>
            <person name="Canoy T.S."/>
            <person name="Hui Y."/>
            <person name="Parkouda C."/>
            <person name="Dawende C."/>
            <person name="Ametefe E."/>
            <person name="Jespersen L."/>
            <person name="Nielsen D.S."/>
        </authorList>
    </citation>
    <scope>NUCLEOTIDE SEQUENCE</scope>
    <source>
        <strain evidence="13">PRO56</strain>
    </source>
</reference>
<dbReference type="Pfam" id="PF00486">
    <property type="entry name" value="Trans_reg_C"/>
    <property type="match status" value="1"/>
</dbReference>
<dbReference type="InterPro" id="IPR036388">
    <property type="entry name" value="WH-like_DNA-bd_sf"/>
</dbReference>
<evidence type="ECO:0000256" key="8">
    <source>
        <dbReference type="PROSITE-ProRule" id="PRU00169"/>
    </source>
</evidence>
<name>A0A0D1KHW7_BACIU</name>
<evidence type="ECO:0000256" key="3">
    <source>
        <dbReference type="ARBA" id="ARBA00022553"/>
    </source>
</evidence>
<dbReference type="Proteomes" id="UP001214898">
    <property type="component" value="Chromosome"/>
</dbReference>
<dbReference type="Pfam" id="PF00072">
    <property type="entry name" value="Response_reg"/>
    <property type="match status" value="1"/>
</dbReference>
<evidence type="ECO:0000256" key="4">
    <source>
        <dbReference type="ARBA" id="ARBA00023012"/>
    </source>
</evidence>
<evidence type="ECO:0000259" key="10">
    <source>
        <dbReference type="PROSITE" id="PS50110"/>
    </source>
</evidence>
<dbReference type="PANTHER" id="PTHR48111">
    <property type="entry name" value="REGULATOR OF RPOS"/>
    <property type="match status" value="1"/>
</dbReference>
<dbReference type="InterPro" id="IPR001867">
    <property type="entry name" value="OmpR/PhoB-type_DNA-bd"/>
</dbReference>
<keyword evidence="4" id="KW-0902">Two-component regulatory system</keyword>
<dbReference type="CDD" id="cd18159">
    <property type="entry name" value="REC_OmpR_NsrR-like"/>
    <property type="match status" value="1"/>
</dbReference>
<dbReference type="PANTHER" id="PTHR48111:SF43">
    <property type="entry name" value="STAGE 0 SPORULATION PROTEIN A HOMOLOG"/>
    <property type="match status" value="1"/>
</dbReference>
<dbReference type="SMART" id="SM00448">
    <property type="entry name" value="REC"/>
    <property type="match status" value="1"/>
</dbReference>
<evidence type="ECO:0000313" key="13">
    <source>
        <dbReference type="EMBL" id="WEY85812.1"/>
    </source>
</evidence>
<feature type="domain" description="OmpR/PhoB-type" evidence="11">
    <location>
        <begin position="131"/>
        <end position="229"/>
    </location>
</feature>
<dbReference type="SUPFAM" id="SSF46894">
    <property type="entry name" value="C-terminal effector domain of the bipartite response regulators"/>
    <property type="match status" value="1"/>
</dbReference>
<dbReference type="SUPFAM" id="SSF52172">
    <property type="entry name" value="CheY-like"/>
    <property type="match status" value="1"/>
</dbReference>
<keyword evidence="6 9" id="KW-0238">DNA-binding</keyword>
<evidence type="ECO:0000313" key="12">
    <source>
        <dbReference type="EMBL" id="KIU05757.1"/>
    </source>
</evidence>
<evidence type="ECO:0000259" key="11">
    <source>
        <dbReference type="PROSITE" id="PS51755"/>
    </source>
</evidence>
<dbReference type="PROSITE" id="PS50110">
    <property type="entry name" value="RESPONSE_REGULATORY"/>
    <property type="match status" value="1"/>
</dbReference>
<evidence type="ECO:0000256" key="6">
    <source>
        <dbReference type="ARBA" id="ARBA00023125"/>
    </source>
</evidence>
<dbReference type="PATRIC" id="fig|1423.134.peg.1853"/>
<reference evidence="12 14" key="1">
    <citation type="submission" date="2014-12" db="EMBL/GenBank/DDBJ databases">
        <title>Comparative genome analysis of Bacillus coagulans HM-08, Clostridium butyricum HM-68, Bacillus subtilis HM-66 and Bacillus licheniformis BL-09.</title>
        <authorList>
            <person name="Zhang H."/>
        </authorList>
    </citation>
    <scope>NUCLEOTIDE SEQUENCE [LARGE SCALE GENOMIC DNA]</scope>
    <source>
        <strain evidence="12 14">HM-66</strain>
    </source>
</reference>
<dbReference type="Gene3D" id="3.40.50.2300">
    <property type="match status" value="1"/>
</dbReference>
<dbReference type="InterPro" id="IPR011006">
    <property type="entry name" value="CheY-like_superfamily"/>
</dbReference>
<keyword evidence="3 8" id="KW-0597">Phosphoprotein</keyword>
<dbReference type="FunFam" id="3.40.50.2300:FF:000065">
    <property type="entry name" value="DNA-binding response regulator"/>
    <property type="match status" value="1"/>
</dbReference>
<evidence type="ECO:0000256" key="5">
    <source>
        <dbReference type="ARBA" id="ARBA00023015"/>
    </source>
</evidence>
<dbReference type="AlphaFoldDB" id="A0A0D1KHW7"/>
<organism evidence="12 14">
    <name type="scientific">Bacillus subtilis</name>
    <dbReference type="NCBI Taxonomy" id="1423"/>
    <lineage>
        <taxon>Bacteria</taxon>
        <taxon>Bacillati</taxon>
        <taxon>Bacillota</taxon>
        <taxon>Bacilli</taxon>
        <taxon>Bacillales</taxon>
        <taxon>Bacillaceae</taxon>
        <taxon>Bacillus</taxon>
    </lineage>
</organism>
<feature type="modified residue" description="4-aspartylphosphate" evidence="8">
    <location>
        <position position="52"/>
    </location>
</feature>
<protein>
    <submittedName>
        <fullName evidence="13">Two-component system response regulator PsdR</fullName>
    </submittedName>
</protein>
<dbReference type="STRING" id="483913.AN935_17465"/>
<dbReference type="GO" id="GO:0000156">
    <property type="term" value="F:phosphorelay response regulator activity"/>
    <property type="evidence" value="ECO:0007669"/>
    <property type="project" value="TreeGrafter"/>
</dbReference>
<keyword evidence="2" id="KW-0963">Cytoplasm</keyword>
<dbReference type="GO" id="GO:0000976">
    <property type="term" value="F:transcription cis-regulatory region binding"/>
    <property type="evidence" value="ECO:0007669"/>
    <property type="project" value="TreeGrafter"/>
</dbReference>
<dbReference type="PROSITE" id="PS51755">
    <property type="entry name" value="OMPR_PHOB"/>
    <property type="match status" value="1"/>
</dbReference>
<gene>
    <name evidence="13" type="primary">psdR</name>
    <name evidence="13" type="synonym">yvcP</name>
    <name evidence="13" type="ORF">P5633_06540</name>
    <name evidence="12" type="ORF">SC09_contig4orf00655</name>
</gene>
<evidence type="ECO:0000313" key="14">
    <source>
        <dbReference type="Proteomes" id="UP000032247"/>
    </source>
</evidence>
<dbReference type="EMBL" id="CP120576">
    <property type="protein sequence ID" value="WEY85812.1"/>
    <property type="molecule type" value="Genomic_DNA"/>
</dbReference>
<feature type="DNA-binding region" description="OmpR/PhoB-type" evidence="9">
    <location>
        <begin position="131"/>
        <end position="229"/>
    </location>
</feature>
<dbReference type="CDD" id="cd00383">
    <property type="entry name" value="trans_reg_C"/>
    <property type="match status" value="1"/>
</dbReference>
<dbReference type="Proteomes" id="UP000032247">
    <property type="component" value="Unassembled WGS sequence"/>
</dbReference>
<dbReference type="InterPro" id="IPR016032">
    <property type="entry name" value="Sig_transdc_resp-reg_C-effctor"/>
</dbReference>
<keyword evidence="7" id="KW-0804">Transcription</keyword>
<dbReference type="GO" id="GO:0006355">
    <property type="term" value="P:regulation of DNA-templated transcription"/>
    <property type="evidence" value="ECO:0007669"/>
    <property type="project" value="InterPro"/>
</dbReference>
<keyword evidence="5" id="KW-0805">Transcription regulation</keyword>
<dbReference type="Gene3D" id="1.10.10.10">
    <property type="entry name" value="Winged helix-like DNA-binding domain superfamily/Winged helix DNA-binding domain"/>
    <property type="match status" value="1"/>
</dbReference>
<dbReference type="InterPro" id="IPR001789">
    <property type="entry name" value="Sig_transdc_resp-reg_receiver"/>
</dbReference>
<proteinExistence type="predicted"/>
<evidence type="ECO:0000256" key="1">
    <source>
        <dbReference type="ARBA" id="ARBA00004496"/>
    </source>
</evidence>
<dbReference type="GO" id="GO:0005829">
    <property type="term" value="C:cytosol"/>
    <property type="evidence" value="ECO:0007669"/>
    <property type="project" value="TreeGrafter"/>
</dbReference>